<evidence type="ECO:0000313" key="2">
    <source>
        <dbReference type="EMBL" id="MFC3674614.1"/>
    </source>
</evidence>
<sequence>MRRIIPPLAALLTLAVFSPAYAGYVGTLETPSFTVTIKNNCEEGVVSCDDVTYTGVSKKNGSRITLKGETLHTYSADGTPSRFLGYEFRSGDYVYQALEDGTLWVTKGGKDVLVEHGKWDW</sequence>
<gene>
    <name evidence="2" type="ORF">ACFOOQ_03605</name>
</gene>
<keyword evidence="1" id="KW-0732">Signal</keyword>
<feature type="chain" id="PRO_5045534302" evidence="1">
    <location>
        <begin position="23"/>
        <end position="121"/>
    </location>
</feature>
<feature type="signal peptide" evidence="1">
    <location>
        <begin position="1"/>
        <end position="22"/>
    </location>
</feature>
<evidence type="ECO:0000313" key="3">
    <source>
        <dbReference type="Proteomes" id="UP001595711"/>
    </source>
</evidence>
<evidence type="ECO:0000256" key="1">
    <source>
        <dbReference type="SAM" id="SignalP"/>
    </source>
</evidence>
<dbReference type="EMBL" id="JBHRYJ010000001">
    <property type="protein sequence ID" value="MFC3674614.1"/>
    <property type="molecule type" value="Genomic_DNA"/>
</dbReference>
<name>A0ABV7VBW2_9PROT</name>
<reference evidence="3" key="1">
    <citation type="journal article" date="2019" name="Int. J. Syst. Evol. Microbiol.">
        <title>The Global Catalogue of Microorganisms (GCM) 10K type strain sequencing project: providing services to taxonomists for standard genome sequencing and annotation.</title>
        <authorList>
            <consortium name="The Broad Institute Genomics Platform"/>
            <consortium name="The Broad Institute Genome Sequencing Center for Infectious Disease"/>
            <person name="Wu L."/>
            <person name="Ma J."/>
        </authorList>
    </citation>
    <scope>NUCLEOTIDE SEQUENCE [LARGE SCALE GENOMIC DNA]</scope>
    <source>
        <strain evidence="3">KCTC 42182</strain>
    </source>
</reference>
<comment type="caution">
    <text evidence="2">The sequence shown here is derived from an EMBL/GenBank/DDBJ whole genome shotgun (WGS) entry which is preliminary data.</text>
</comment>
<dbReference type="Proteomes" id="UP001595711">
    <property type="component" value="Unassembled WGS sequence"/>
</dbReference>
<protein>
    <submittedName>
        <fullName evidence="2">Uncharacterized protein</fullName>
    </submittedName>
</protein>
<dbReference type="RefSeq" id="WP_379721902.1">
    <property type="nucleotide sequence ID" value="NZ_JBHRYJ010000001.1"/>
</dbReference>
<accession>A0ABV7VBW2</accession>
<keyword evidence="3" id="KW-1185">Reference proteome</keyword>
<proteinExistence type="predicted"/>
<organism evidence="2 3">
    <name type="scientific">Ferrovibrio xuzhouensis</name>
    <dbReference type="NCBI Taxonomy" id="1576914"/>
    <lineage>
        <taxon>Bacteria</taxon>
        <taxon>Pseudomonadati</taxon>
        <taxon>Pseudomonadota</taxon>
        <taxon>Alphaproteobacteria</taxon>
        <taxon>Rhodospirillales</taxon>
        <taxon>Rhodospirillaceae</taxon>
        <taxon>Ferrovibrio</taxon>
    </lineage>
</organism>